<gene>
    <name evidence="1" type="ORF">NM208_g644</name>
</gene>
<evidence type="ECO:0000313" key="1">
    <source>
        <dbReference type="EMBL" id="KAJ3549174.1"/>
    </source>
</evidence>
<dbReference type="Proteomes" id="UP001148629">
    <property type="component" value="Unassembled WGS sequence"/>
</dbReference>
<dbReference type="EMBL" id="JANRMS010000029">
    <property type="protein sequence ID" value="KAJ3549174.1"/>
    <property type="molecule type" value="Genomic_DNA"/>
</dbReference>
<keyword evidence="2" id="KW-1185">Reference proteome</keyword>
<protein>
    <submittedName>
        <fullName evidence="1">Uncharacterized protein</fullName>
    </submittedName>
</protein>
<comment type="caution">
    <text evidence="1">The sequence shown here is derived from an EMBL/GenBank/DDBJ whole genome shotgun (WGS) entry which is preliminary data.</text>
</comment>
<name>A0ACC1SYY2_9HYPO</name>
<reference evidence="1" key="1">
    <citation type="submission" date="2022-08" db="EMBL/GenBank/DDBJ databases">
        <title>Genome Sequence of Fusarium decemcellulare.</title>
        <authorList>
            <person name="Buettner E."/>
        </authorList>
    </citation>
    <scope>NUCLEOTIDE SEQUENCE</scope>
    <source>
        <strain evidence="1">Babe19</strain>
    </source>
</reference>
<sequence length="486" mass="52600">MSQDANDKICAQDAKAAPESGVIPSEIQPTSAQPAPQQDEDKYDKFTVTRKKIITATVSLGGLTATMASLPVLSAIPEIASAFDTTGKIINLSNGLYMLFMGISTLLWGPLSEVYGRKWTAITSAGLFLAFSIGTALSHNLVAFYVFRMLSALTGSSFLAIGSSCIADIYKPIERATALGWFIAGGLIGPSCGPFVGSIIVTYRGWRAIFWFQSVLGGILTVFVILFLPETSHRVRFHEMRDLGFADQAKQVWKHANPFNVIALFRYPKILIIGIAASSLVWNMQCLLSPVRYVINPRFNLTSPLVSGLFFLAPGAGYVAGTFIGGRWADHTVKKWIKIRGKRIPEDRLRSSLIAMGFVTPGSMLIYGWAIEKEKGGAALPVICMFAQGVSQVVCFPSLATYCLDVFEGKGAKVIAGNYFIRYVIGAVGTAVCLPGIQGIGVGWFNTVTAVFVAVSCVGVYSLVRMEPRLNAVNLEDGVRREDEKA</sequence>
<proteinExistence type="predicted"/>
<organism evidence="1 2">
    <name type="scientific">Fusarium decemcellulare</name>
    <dbReference type="NCBI Taxonomy" id="57161"/>
    <lineage>
        <taxon>Eukaryota</taxon>
        <taxon>Fungi</taxon>
        <taxon>Dikarya</taxon>
        <taxon>Ascomycota</taxon>
        <taxon>Pezizomycotina</taxon>
        <taxon>Sordariomycetes</taxon>
        <taxon>Hypocreomycetidae</taxon>
        <taxon>Hypocreales</taxon>
        <taxon>Nectriaceae</taxon>
        <taxon>Fusarium</taxon>
        <taxon>Fusarium decemcellulare species complex</taxon>
    </lineage>
</organism>
<evidence type="ECO:0000313" key="2">
    <source>
        <dbReference type="Proteomes" id="UP001148629"/>
    </source>
</evidence>
<accession>A0ACC1SYY2</accession>